<evidence type="ECO:0000313" key="3">
    <source>
        <dbReference type="Proteomes" id="UP000305836"/>
    </source>
</evidence>
<reference evidence="2 3" key="1">
    <citation type="submission" date="2019-04" db="EMBL/GenBank/DDBJ databases">
        <title>Kribbella sp. NEAU-THZ 27 nov., a novel actinomycete isolated from soil.</title>
        <authorList>
            <person name="Duan L."/>
        </authorList>
    </citation>
    <scope>NUCLEOTIDE SEQUENCE [LARGE SCALE GENOMIC DNA]</scope>
    <source>
        <strain evidence="3">NEAU-THZ27</strain>
    </source>
</reference>
<feature type="transmembrane region" description="Helical" evidence="1">
    <location>
        <begin position="12"/>
        <end position="36"/>
    </location>
</feature>
<proteinExistence type="predicted"/>
<dbReference type="AlphaFoldDB" id="A0A4U3LJK9"/>
<keyword evidence="1" id="KW-0472">Membrane</keyword>
<protein>
    <submittedName>
        <fullName evidence="2">Uncharacterized protein</fullName>
    </submittedName>
</protein>
<comment type="caution">
    <text evidence="2">The sequence shown here is derived from an EMBL/GenBank/DDBJ whole genome shotgun (WGS) entry which is preliminary data.</text>
</comment>
<dbReference type="Pfam" id="PF19870">
    <property type="entry name" value="DUF6343"/>
    <property type="match status" value="1"/>
</dbReference>
<gene>
    <name evidence="2" type="ORF">FDA38_32635</name>
</gene>
<name>A0A4U3LJK9_9ACTN</name>
<evidence type="ECO:0000313" key="2">
    <source>
        <dbReference type="EMBL" id="TKK75174.1"/>
    </source>
</evidence>
<evidence type="ECO:0000256" key="1">
    <source>
        <dbReference type="SAM" id="Phobius"/>
    </source>
</evidence>
<dbReference type="RefSeq" id="WP_137258037.1">
    <property type="nucleotide sequence ID" value="NZ_JBHSPQ010000005.1"/>
</dbReference>
<dbReference type="EMBL" id="SZPZ01000005">
    <property type="protein sequence ID" value="TKK75174.1"/>
    <property type="molecule type" value="Genomic_DNA"/>
</dbReference>
<organism evidence="2 3">
    <name type="scientific">Kribbella jiaozuonensis</name>
    <dbReference type="NCBI Taxonomy" id="2575441"/>
    <lineage>
        <taxon>Bacteria</taxon>
        <taxon>Bacillati</taxon>
        <taxon>Actinomycetota</taxon>
        <taxon>Actinomycetes</taxon>
        <taxon>Propionibacteriales</taxon>
        <taxon>Kribbellaceae</taxon>
        <taxon>Kribbella</taxon>
    </lineage>
</organism>
<dbReference type="Proteomes" id="UP000305836">
    <property type="component" value="Unassembled WGS sequence"/>
</dbReference>
<dbReference type="InterPro" id="IPR045924">
    <property type="entry name" value="DUF6343"/>
</dbReference>
<sequence>MTGAPPPPRSALTLRIVLSAFGVALFAAATVLAVGYALPTGWVITFGALGVVALVDLVVVAWRKHSENS</sequence>
<feature type="transmembrane region" description="Helical" evidence="1">
    <location>
        <begin position="42"/>
        <end position="62"/>
    </location>
</feature>
<accession>A0A4U3LJK9</accession>
<keyword evidence="1" id="KW-0812">Transmembrane</keyword>
<keyword evidence="1" id="KW-1133">Transmembrane helix</keyword>
<keyword evidence="3" id="KW-1185">Reference proteome</keyword>